<dbReference type="PANTHER" id="PTHR13228:SF3">
    <property type="entry name" value="CONSERVED OLIGOMERIC GOLGI COMPLEX SUBUNIT 5"/>
    <property type="match status" value="1"/>
</dbReference>
<accession>A0A8H3YFI4</accession>
<evidence type="ECO:0000256" key="2">
    <source>
        <dbReference type="ARBA" id="ARBA00020974"/>
    </source>
</evidence>
<comment type="subcellular location">
    <subcellularLocation>
        <location evidence="1">Golgi apparatus membrane</location>
        <topology evidence="1">Peripheral membrane protein</topology>
    </subcellularLocation>
</comment>
<keyword evidence="4" id="KW-0472">Membrane</keyword>
<dbReference type="PANTHER" id="PTHR13228">
    <property type="entry name" value="CONSERVED OLIGOMERIC GOLGI COMPLEX COMPONENT 5"/>
    <property type="match status" value="1"/>
</dbReference>
<sequence length="901" mass="99255">MRSDNFIDHAPFISPKFNVNAYANAILAGEIYDPEAQIPALPEENETGSAGDSGNGEIANGSLNVKGDIGLALTKLNHGVDDVTQQLQQIITDNHEILLDHMSQSTALSSNLSTVRSSLTQLDASLNKLQSKIHTPCVTLRAEVSRLEKSRMASELLRRAGRFLVLARRLETQMGFVTKPAAPTTTTSNGQSQTGSPNSSSRMALGRRPNDEPGSPKADGEGQGEREREMLKAALTIAELDSLLGTAAGNSVSKTEPETLPTDIPLNSLDIVAQQAPVIARSRETVIAEMENMVVQGLANLNQPLLSTSLQTAYNMRLLPELVQNLLADLNDAVESRIGKAFDMTSIGREVAAKEHQPHTAASAASSLLYRTTRGKNAVEAAPTNQTIGTWTQVLWKRMDTLIEDISQCCIKVYTLEKVLRRKKDSVTQVDFLTEAMTLLEEKPSFTFWTTLATCFDAQARSVTKANNFISQTFSANYPRLLRLFHDFFAKIAIHTDTVYSQDYQSPETILILRSIGTFEKLYITRATNRINEAVNASFAGGARQPPGATEGVTVGRIMVNELDAARIDPLLSWSVSRVVSKTLDYIGNRSESLLTEGFSAVSLIGPLASGGQLLNASVISYLYQMVSNLEYSLPGFPPKMQEILKPSIDPVVKAYTRVTDDLNNAFKRELGSIIARMHRVDFSKPVDPMSMTGGSGGSPYMKDLADKLGFIRVELLNRMSLGEFMKEWILRIVSYVINIFLLHASITRPLGESGKLKLTGDMTELEFALGIFLTTGSVQGQRNIMRLEMAGDAYRALRAFRTCLFLDNASLSHPEETAGLPALILLHHIIVLSPLQLPHQIHEWSETEYALWVDKHTPEECWQLLEKAVNGQRDGQGAQEWRALIREVLAHAREHEGRHD</sequence>
<evidence type="ECO:0000313" key="8">
    <source>
        <dbReference type="EMBL" id="GHJ87323.1"/>
    </source>
</evidence>
<protein>
    <recommendedName>
        <fullName evidence="2">Conserved oligomeric Golgi complex subunit 5</fullName>
    </recommendedName>
</protein>
<dbReference type="GO" id="GO:0017119">
    <property type="term" value="C:Golgi transport complex"/>
    <property type="evidence" value="ECO:0007669"/>
    <property type="project" value="InterPro"/>
</dbReference>
<dbReference type="Pfam" id="PF10392">
    <property type="entry name" value="COG5_N"/>
    <property type="match status" value="1"/>
</dbReference>
<feature type="compositionally biased region" description="Basic and acidic residues" evidence="5">
    <location>
        <begin position="218"/>
        <end position="227"/>
    </location>
</feature>
<dbReference type="OrthoDB" id="18786at2759"/>
<organism evidence="8 9">
    <name type="scientific">Naganishia liquefaciens</name>
    <dbReference type="NCBI Taxonomy" id="104408"/>
    <lineage>
        <taxon>Eukaryota</taxon>
        <taxon>Fungi</taxon>
        <taxon>Dikarya</taxon>
        <taxon>Basidiomycota</taxon>
        <taxon>Agaricomycotina</taxon>
        <taxon>Tremellomycetes</taxon>
        <taxon>Filobasidiales</taxon>
        <taxon>Filobasidiaceae</taxon>
        <taxon>Naganishia</taxon>
    </lineage>
</organism>
<dbReference type="Proteomes" id="UP000620104">
    <property type="component" value="Unassembled WGS sequence"/>
</dbReference>
<evidence type="ECO:0000313" key="9">
    <source>
        <dbReference type="Proteomes" id="UP000620104"/>
    </source>
</evidence>
<feature type="domain" description="Conserved oligomeric Golgi complex subunit 5 helical" evidence="7">
    <location>
        <begin position="266"/>
        <end position="489"/>
    </location>
</feature>
<keyword evidence="9" id="KW-1185">Reference proteome</keyword>
<gene>
    <name evidence="8" type="ORF">NliqN6_3725</name>
</gene>
<proteinExistence type="predicted"/>
<feature type="domain" description="Conserved oligomeric Golgi complex subunit 5 N-terminal" evidence="6">
    <location>
        <begin position="11"/>
        <end position="170"/>
    </location>
</feature>
<dbReference type="Pfam" id="PF20649">
    <property type="entry name" value="COG5_C"/>
    <property type="match status" value="1"/>
</dbReference>
<feature type="region of interest" description="Disordered" evidence="5">
    <location>
        <begin position="176"/>
        <end position="227"/>
    </location>
</feature>
<dbReference type="InterPro" id="IPR049176">
    <property type="entry name" value="COG5_N"/>
</dbReference>
<evidence type="ECO:0000256" key="4">
    <source>
        <dbReference type="ARBA" id="ARBA00023136"/>
    </source>
</evidence>
<dbReference type="EMBL" id="BLZA01000021">
    <property type="protein sequence ID" value="GHJ87323.1"/>
    <property type="molecule type" value="Genomic_DNA"/>
</dbReference>
<evidence type="ECO:0000256" key="3">
    <source>
        <dbReference type="ARBA" id="ARBA00023034"/>
    </source>
</evidence>
<comment type="caution">
    <text evidence="8">The sequence shown here is derived from an EMBL/GenBank/DDBJ whole genome shotgun (WGS) entry which is preliminary data.</text>
</comment>
<name>A0A8H3YFI4_9TREE</name>
<keyword evidence="3" id="KW-0333">Golgi apparatus</keyword>
<dbReference type="AlphaFoldDB" id="A0A8H3YFI4"/>
<evidence type="ECO:0000256" key="1">
    <source>
        <dbReference type="ARBA" id="ARBA00004395"/>
    </source>
</evidence>
<feature type="compositionally biased region" description="Low complexity" evidence="5">
    <location>
        <begin position="184"/>
        <end position="196"/>
    </location>
</feature>
<evidence type="ECO:0000259" key="7">
    <source>
        <dbReference type="Pfam" id="PF20649"/>
    </source>
</evidence>
<dbReference type="GO" id="GO:0000139">
    <property type="term" value="C:Golgi membrane"/>
    <property type="evidence" value="ECO:0007669"/>
    <property type="project" value="UniProtKB-SubCell"/>
</dbReference>
<evidence type="ECO:0000259" key="6">
    <source>
        <dbReference type="Pfam" id="PF10392"/>
    </source>
</evidence>
<reference evidence="8" key="1">
    <citation type="submission" date="2020-07" db="EMBL/GenBank/DDBJ databases">
        <title>Draft Genome Sequence of a Deep-Sea Yeast, Naganishia (Cryptococcus) liquefaciens strain N6.</title>
        <authorList>
            <person name="Han Y.W."/>
            <person name="Kajitani R."/>
            <person name="Morimoto H."/>
            <person name="Parhat M."/>
            <person name="Tsubouchi H."/>
            <person name="Bakenova O."/>
            <person name="Ogata M."/>
            <person name="Argunhan B."/>
            <person name="Aoki R."/>
            <person name="Kajiwara S."/>
            <person name="Itoh T."/>
            <person name="Iwasaki H."/>
        </authorList>
    </citation>
    <scope>NUCLEOTIDE SEQUENCE</scope>
    <source>
        <strain evidence="8">N6</strain>
    </source>
</reference>
<dbReference type="InterPro" id="IPR048485">
    <property type="entry name" value="COG5_helical"/>
</dbReference>
<dbReference type="GO" id="GO:0006891">
    <property type="term" value="P:intra-Golgi vesicle-mediated transport"/>
    <property type="evidence" value="ECO:0007669"/>
    <property type="project" value="InterPro"/>
</dbReference>
<evidence type="ECO:0000256" key="5">
    <source>
        <dbReference type="SAM" id="MobiDB-lite"/>
    </source>
</evidence>
<dbReference type="InterPro" id="IPR019465">
    <property type="entry name" value="Cog5"/>
</dbReference>